<gene>
    <name evidence="1" type="ORF">DHETER_LOCUS9445</name>
</gene>
<evidence type="ECO:0000313" key="1">
    <source>
        <dbReference type="EMBL" id="CAG8654213.1"/>
    </source>
</evidence>
<dbReference type="EMBL" id="CAJVPU010016593">
    <property type="protein sequence ID" value="CAG8654213.1"/>
    <property type="molecule type" value="Genomic_DNA"/>
</dbReference>
<sequence length="228" mass="25671">MDINTDDLYEAEVRNTSASDSQDVLQVSDDNDNMATSTATASNRNIVSPFTSVTFTKKAKSRSPVSPYFSQRTIDNIQQLFTFTPEITISSQSLIPAQKTKLHMLIAEWIVSNMLSFSIISSRSFATMLQYLNAKVDLLSRKTMKSIIQSAFVIIQKDVKTLLEQAPNNKWNLRKILLDICMLPHPHTGEEIDTYLHFVFAAFKITDKIFCATTDGSSNMILAMQLLK</sequence>
<organism evidence="1 2">
    <name type="scientific">Dentiscutata heterogama</name>
    <dbReference type="NCBI Taxonomy" id="1316150"/>
    <lineage>
        <taxon>Eukaryota</taxon>
        <taxon>Fungi</taxon>
        <taxon>Fungi incertae sedis</taxon>
        <taxon>Mucoromycota</taxon>
        <taxon>Glomeromycotina</taxon>
        <taxon>Glomeromycetes</taxon>
        <taxon>Diversisporales</taxon>
        <taxon>Gigasporaceae</taxon>
        <taxon>Dentiscutata</taxon>
    </lineage>
</organism>
<evidence type="ECO:0000313" key="2">
    <source>
        <dbReference type="Proteomes" id="UP000789702"/>
    </source>
</evidence>
<feature type="non-terminal residue" evidence="1">
    <location>
        <position position="228"/>
    </location>
</feature>
<protein>
    <submittedName>
        <fullName evidence="1">15511_t:CDS:1</fullName>
    </submittedName>
</protein>
<comment type="caution">
    <text evidence="1">The sequence shown here is derived from an EMBL/GenBank/DDBJ whole genome shotgun (WGS) entry which is preliminary data.</text>
</comment>
<name>A0ACA9NGW3_9GLOM</name>
<dbReference type="Proteomes" id="UP000789702">
    <property type="component" value="Unassembled WGS sequence"/>
</dbReference>
<proteinExistence type="predicted"/>
<reference evidence="1" key="1">
    <citation type="submission" date="2021-06" db="EMBL/GenBank/DDBJ databases">
        <authorList>
            <person name="Kallberg Y."/>
            <person name="Tangrot J."/>
            <person name="Rosling A."/>
        </authorList>
    </citation>
    <scope>NUCLEOTIDE SEQUENCE</scope>
    <source>
        <strain evidence="1">IL203A</strain>
    </source>
</reference>
<keyword evidence="2" id="KW-1185">Reference proteome</keyword>
<accession>A0ACA9NGW3</accession>